<comment type="caution">
    <text evidence="1">The sequence shown here is derived from an EMBL/GenBank/DDBJ whole genome shotgun (WGS) entry which is preliminary data.</text>
</comment>
<gene>
    <name evidence="1" type="ORF">CAMGR0001_2066</name>
</gene>
<sequence length="39" mass="4553">MLAGSKILMLLGFAERIVKFQRVNFKFRRVWALSLRNAA</sequence>
<proteinExistence type="predicted"/>
<accession>C8PLQ7</accession>
<organism evidence="1 2">
    <name type="scientific">Campylobacter gracilis RM3268</name>
    <dbReference type="NCBI Taxonomy" id="553220"/>
    <lineage>
        <taxon>Bacteria</taxon>
        <taxon>Pseudomonadati</taxon>
        <taxon>Campylobacterota</taxon>
        <taxon>Epsilonproteobacteria</taxon>
        <taxon>Campylobacterales</taxon>
        <taxon>Campylobacteraceae</taxon>
        <taxon>Campylobacter</taxon>
    </lineage>
</organism>
<dbReference type="Proteomes" id="UP000005709">
    <property type="component" value="Unassembled WGS sequence"/>
</dbReference>
<reference evidence="1 2" key="1">
    <citation type="submission" date="2009-07" db="EMBL/GenBank/DDBJ databases">
        <authorList>
            <person name="Madupu R."/>
            <person name="Sebastian Y."/>
            <person name="Durkin A.S."/>
            <person name="Torralba M."/>
            <person name="Methe B."/>
            <person name="Sutton G.G."/>
            <person name="Strausberg R.L."/>
            <person name="Nelson K.E."/>
        </authorList>
    </citation>
    <scope>NUCLEOTIDE SEQUENCE [LARGE SCALE GENOMIC DNA]</scope>
    <source>
        <strain evidence="1 2">RM3268</strain>
    </source>
</reference>
<name>C8PLQ7_9BACT</name>
<protein>
    <submittedName>
        <fullName evidence="1">Uncharacterized protein</fullName>
    </submittedName>
</protein>
<evidence type="ECO:0000313" key="2">
    <source>
        <dbReference type="Proteomes" id="UP000005709"/>
    </source>
</evidence>
<keyword evidence="2" id="KW-1185">Reference proteome</keyword>
<dbReference type="EMBL" id="ACYG01000032">
    <property type="protein sequence ID" value="EEV16369.1"/>
    <property type="molecule type" value="Genomic_DNA"/>
</dbReference>
<evidence type="ECO:0000313" key="1">
    <source>
        <dbReference type="EMBL" id="EEV16369.1"/>
    </source>
</evidence>
<dbReference type="AlphaFoldDB" id="C8PLQ7"/>